<proteinExistence type="predicted"/>
<gene>
    <name evidence="2" type="ORF">EYF80_058963</name>
</gene>
<dbReference type="AlphaFoldDB" id="A0A4Z2EPK7"/>
<dbReference type="EMBL" id="SRLO01004023">
    <property type="protein sequence ID" value="TNN30887.1"/>
    <property type="molecule type" value="Genomic_DNA"/>
</dbReference>
<sequence length="133" mass="13923">MLNVGKLQSECADCVWDADAAGALIRGFLSASSSEHPARPTPSSCGCRAPLHGASSSPQKKPPPLREEVHVLRGRKSTRGERSVCCKPSTPIGPRALGTQLDTPGSHRERVVNPRMGPLSLPSGGHLSPGRSA</sequence>
<evidence type="ECO:0000313" key="2">
    <source>
        <dbReference type="EMBL" id="TNN30887.1"/>
    </source>
</evidence>
<reference evidence="2 3" key="1">
    <citation type="submission" date="2019-03" db="EMBL/GenBank/DDBJ databases">
        <title>First draft genome of Liparis tanakae, snailfish: a comprehensive survey of snailfish specific genes.</title>
        <authorList>
            <person name="Kim W."/>
            <person name="Song I."/>
            <person name="Jeong J.-H."/>
            <person name="Kim D."/>
            <person name="Kim S."/>
            <person name="Ryu S."/>
            <person name="Song J.Y."/>
            <person name="Lee S.K."/>
        </authorList>
    </citation>
    <scope>NUCLEOTIDE SEQUENCE [LARGE SCALE GENOMIC DNA]</scope>
    <source>
        <tissue evidence="2">Muscle</tissue>
    </source>
</reference>
<evidence type="ECO:0000256" key="1">
    <source>
        <dbReference type="SAM" id="MobiDB-lite"/>
    </source>
</evidence>
<evidence type="ECO:0000313" key="3">
    <source>
        <dbReference type="Proteomes" id="UP000314294"/>
    </source>
</evidence>
<name>A0A4Z2EPK7_9TELE</name>
<keyword evidence="3" id="KW-1185">Reference proteome</keyword>
<comment type="caution">
    <text evidence="2">The sequence shown here is derived from an EMBL/GenBank/DDBJ whole genome shotgun (WGS) entry which is preliminary data.</text>
</comment>
<feature type="region of interest" description="Disordered" evidence="1">
    <location>
        <begin position="32"/>
        <end position="133"/>
    </location>
</feature>
<accession>A0A4Z2EPK7</accession>
<dbReference type="Proteomes" id="UP000314294">
    <property type="component" value="Unassembled WGS sequence"/>
</dbReference>
<organism evidence="2 3">
    <name type="scientific">Liparis tanakae</name>
    <name type="common">Tanaka's snailfish</name>
    <dbReference type="NCBI Taxonomy" id="230148"/>
    <lineage>
        <taxon>Eukaryota</taxon>
        <taxon>Metazoa</taxon>
        <taxon>Chordata</taxon>
        <taxon>Craniata</taxon>
        <taxon>Vertebrata</taxon>
        <taxon>Euteleostomi</taxon>
        <taxon>Actinopterygii</taxon>
        <taxon>Neopterygii</taxon>
        <taxon>Teleostei</taxon>
        <taxon>Neoteleostei</taxon>
        <taxon>Acanthomorphata</taxon>
        <taxon>Eupercaria</taxon>
        <taxon>Perciformes</taxon>
        <taxon>Cottioidei</taxon>
        <taxon>Cottales</taxon>
        <taxon>Liparidae</taxon>
        <taxon>Liparis</taxon>
    </lineage>
</organism>
<protein>
    <submittedName>
        <fullName evidence="2">Uncharacterized protein</fullName>
    </submittedName>
</protein>